<dbReference type="Proteomes" id="UP000184387">
    <property type="component" value="Unassembled WGS sequence"/>
</dbReference>
<keyword evidence="9" id="KW-1185">Reference proteome</keyword>
<evidence type="ECO:0000256" key="2">
    <source>
        <dbReference type="ARBA" id="ARBA00022649"/>
    </source>
</evidence>
<organism evidence="8 9">
    <name type="scientific">Muricoccus roseus</name>
    <dbReference type="NCBI Taxonomy" id="198092"/>
    <lineage>
        <taxon>Bacteria</taxon>
        <taxon>Pseudomonadati</taxon>
        <taxon>Pseudomonadota</taxon>
        <taxon>Alphaproteobacteria</taxon>
        <taxon>Acetobacterales</taxon>
        <taxon>Roseomonadaceae</taxon>
        <taxon>Muricoccus</taxon>
    </lineage>
</organism>
<evidence type="ECO:0000256" key="7">
    <source>
        <dbReference type="ARBA" id="ARBA00023016"/>
    </source>
</evidence>
<dbReference type="STRING" id="198092.SAMN02745194_03156"/>
<dbReference type="InterPro" id="IPR038570">
    <property type="entry name" value="HicA_sf"/>
</dbReference>
<dbReference type="SUPFAM" id="SSF54786">
    <property type="entry name" value="YcfA/nrd intein domain"/>
    <property type="match status" value="1"/>
</dbReference>
<dbReference type="GO" id="GO:0016787">
    <property type="term" value="F:hydrolase activity"/>
    <property type="evidence" value="ECO:0007669"/>
    <property type="project" value="UniProtKB-KW"/>
</dbReference>
<evidence type="ECO:0000256" key="6">
    <source>
        <dbReference type="ARBA" id="ARBA00022884"/>
    </source>
</evidence>
<evidence type="ECO:0000256" key="4">
    <source>
        <dbReference type="ARBA" id="ARBA00022759"/>
    </source>
</evidence>
<dbReference type="Gene3D" id="3.30.920.30">
    <property type="entry name" value="Hypothetical protein"/>
    <property type="match status" value="1"/>
</dbReference>
<comment type="similarity">
    <text evidence="1">Belongs to the HicA mRNA interferase family.</text>
</comment>
<gene>
    <name evidence="8" type="ORF">SAMN02745194_03156</name>
</gene>
<keyword evidence="5" id="KW-0378">Hydrolase</keyword>
<accession>A0A1M6LF76</accession>
<dbReference type="GO" id="GO:0003729">
    <property type="term" value="F:mRNA binding"/>
    <property type="evidence" value="ECO:0007669"/>
    <property type="project" value="InterPro"/>
</dbReference>
<dbReference type="Pfam" id="PF07927">
    <property type="entry name" value="HicA_toxin"/>
    <property type="match status" value="1"/>
</dbReference>
<keyword evidence="2" id="KW-1277">Toxin-antitoxin system</keyword>
<dbReference type="InterPro" id="IPR012933">
    <property type="entry name" value="HicA_mRNA_interferase"/>
</dbReference>
<dbReference type="AlphaFoldDB" id="A0A1M6LF76"/>
<evidence type="ECO:0000313" key="8">
    <source>
        <dbReference type="EMBL" id="SHJ69891.1"/>
    </source>
</evidence>
<dbReference type="EMBL" id="FQZF01000018">
    <property type="protein sequence ID" value="SHJ69891.1"/>
    <property type="molecule type" value="Genomic_DNA"/>
</dbReference>
<protein>
    <submittedName>
        <fullName evidence="8">Predicted RNA binding protein YcfA, dsRBD-like fold, HicA-like mRNA interferase family</fullName>
    </submittedName>
</protein>
<keyword evidence="7" id="KW-0346">Stress response</keyword>
<proteinExistence type="inferred from homology"/>
<dbReference type="RefSeq" id="WP_073136397.1">
    <property type="nucleotide sequence ID" value="NZ_FQZF01000018.1"/>
</dbReference>
<evidence type="ECO:0000313" key="9">
    <source>
        <dbReference type="Proteomes" id="UP000184387"/>
    </source>
</evidence>
<evidence type="ECO:0000256" key="5">
    <source>
        <dbReference type="ARBA" id="ARBA00022801"/>
    </source>
</evidence>
<keyword evidence="3" id="KW-0540">Nuclease</keyword>
<evidence type="ECO:0000256" key="3">
    <source>
        <dbReference type="ARBA" id="ARBA00022722"/>
    </source>
</evidence>
<reference evidence="8 9" key="1">
    <citation type="submission" date="2016-11" db="EMBL/GenBank/DDBJ databases">
        <authorList>
            <person name="Jaros S."/>
            <person name="Januszkiewicz K."/>
            <person name="Wedrychowicz H."/>
        </authorList>
    </citation>
    <scope>NUCLEOTIDE SEQUENCE [LARGE SCALE GENOMIC DNA]</scope>
    <source>
        <strain evidence="8 9">DSM 14916</strain>
    </source>
</reference>
<sequence>MSDTILMKPADLLRRLNRLATKRGWSIEVKEGGRHTKLTLNGLSTVIPRHPVDLKTGLHRAILKQLGITPADLEE</sequence>
<keyword evidence="4" id="KW-0255">Endonuclease</keyword>
<name>A0A1M6LF76_9PROT</name>
<dbReference type="GO" id="GO:0004519">
    <property type="term" value="F:endonuclease activity"/>
    <property type="evidence" value="ECO:0007669"/>
    <property type="project" value="UniProtKB-KW"/>
</dbReference>
<keyword evidence="6" id="KW-0694">RNA-binding</keyword>
<evidence type="ECO:0000256" key="1">
    <source>
        <dbReference type="ARBA" id="ARBA00006620"/>
    </source>
</evidence>